<organism evidence="2 3">
    <name type="scientific">Timema podura</name>
    <name type="common">Walking stick</name>
    <dbReference type="NCBI Taxonomy" id="61482"/>
    <lineage>
        <taxon>Eukaryota</taxon>
        <taxon>Metazoa</taxon>
        <taxon>Ecdysozoa</taxon>
        <taxon>Arthropoda</taxon>
        <taxon>Hexapoda</taxon>
        <taxon>Insecta</taxon>
        <taxon>Pterygota</taxon>
        <taxon>Neoptera</taxon>
        <taxon>Polyneoptera</taxon>
        <taxon>Phasmatodea</taxon>
        <taxon>Timematodea</taxon>
        <taxon>Timematoidea</taxon>
        <taxon>Timematidae</taxon>
        <taxon>Timema</taxon>
    </lineage>
</organism>
<feature type="transmembrane region" description="Helical" evidence="1">
    <location>
        <begin position="48"/>
        <end position="69"/>
    </location>
</feature>
<sequence>MAGCLPKVSNLYPPVQYPVSRGTASLSSLVTWNHEDTLENLIEMDTSIMSVGLNHYSVLFPIAIMSAILEKKKKKKDDGRLPYPTLLCGRADSTTALSTCATQI</sequence>
<keyword evidence="1" id="KW-0812">Transmembrane</keyword>
<evidence type="ECO:0000313" key="2">
    <source>
        <dbReference type="EMBL" id="CAG2061947.1"/>
    </source>
</evidence>
<gene>
    <name evidence="2" type="ORF">TPAB3V08_LOCUS8900</name>
</gene>
<dbReference type="Proteomes" id="UP001153148">
    <property type="component" value="Unassembled WGS sequence"/>
</dbReference>
<keyword evidence="1" id="KW-1133">Transmembrane helix</keyword>
<dbReference type="Gene3D" id="3.30.70.3290">
    <property type="match status" value="1"/>
</dbReference>
<proteinExistence type="predicted"/>
<comment type="caution">
    <text evidence="2">The sequence shown here is derived from an EMBL/GenBank/DDBJ whole genome shotgun (WGS) entry which is preliminary data.</text>
</comment>
<dbReference type="EMBL" id="CAJPIN010017917">
    <property type="protein sequence ID" value="CAG2061947.1"/>
    <property type="molecule type" value="Genomic_DNA"/>
</dbReference>
<keyword evidence="1" id="KW-0472">Membrane</keyword>
<name>A0ABN7P2G4_TIMPD</name>
<evidence type="ECO:0000313" key="3">
    <source>
        <dbReference type="Proteomes" id="UP001153148"/>
    </source>
</evidence>
<reference evidence="2" key="1">
    <citation type="submission" date="2021-03" db="EMBL/GenBank/DDBJ databases">
        <authorList>
            <person name="Tran Van P."/>
        </authorList>
    </citation>
    <scope>NUCLEOTIDE SEQUENCE</scope>
</reference>
<keyword evidence="3" id="KW-1185">Reference proteome</keyword>
<feature type="non-terminal residue" evidence="2">
    <location>
        <position position="104"/>
    </location>
</feature>
<evidence type="ECO:0000256" key="1">
    <source>
        <dbReference type="SAM" id="Phobius"/>
    </source>
</evidence>
<protein>
    <submittedName>
        <fullName evidence="2">Uncharacterized protein</fullName>
    </submittedName>
</protein>
<accession>A0ABN7P2G4</accession>